<evidence type="ECO:0000313" key="2">
    <source>
        <dbReference type="EMBL" id="MFC4269833.1"/>
    </source>
</evidence>
<dbReference type="Pfam" id="PF13439">
    <property type="entry name" value="Glyco_transf_4"/>
    <property type="match status" value="1"/>
</dbReference>
<comment type="caution">
    <text evidence="2">The sequence shown here is derived from an EMBL/GenBank/DDBJ whole genome shotgun (WGS) entry which is preliminary data.</text>
</comment>
<dbReference type="SUPFAM" id="SSF53756">
    <property type="entry name" value="UDP-Glycosyltransferase/glycogen phosphorylase"/>
    <property type="match status" value="1"/>
</dbReference>
<evidence type="ECO:0000259" key="1">
    <source>
        <dbReference type="Pfam" id="PF13439"/>
    </source>
</evidence>
<organism evidence="2 3">
    <name type="scientific">Polaribacter marinivivus</name>
    <dbReference type="NCBI Taxonomy" id="1524260"/>
    <lineage>
        <taxon>Bacteria</taxon>
        <taxon>Pseudomonadati</taxon>
        <taxon>Bacteroidota</taxon>
        <taxon>Flavobacteriia</taxon>
        <taxon>Flavobacteriales</taxon>
        <taxon>Flavobacteriaceae</taxon>
    </lineage>
</organism>
<dbReference type="RefSeq" id="WP_377411277.1">
    <property type="nucleotide sequence ID" value="NZ_JBHSCY010000003.1"/>
</dbReference>
<dbReference type="EMBL" id="JBHSCY010000003">
    <property type="protein sequence ID" value="MFC4269833.1"/>
    <property type="molecule type" value="Genomic_DNA"/>
</dbReference>
<dbReference type="CDD" id="cd03794">
    <property type="entry name" value="GT4_WbuB-like"/>
    <property type="match status" value="1"/>
</dbReference>
<dbReference type="Proteomes" id="UP001595826">
    <property type="component" value="Unassembled WGS sequence"/>
</dbReference>
<feature type="domain" description="Glycosyltransferase subfamily 4-like N-terminal" evidence="1">
    <location>
        <begin position="102"/>
        <end position="224"/>
    </location>
</feature>
<evidence type="ECO:0000313" key="3">
    <source>
        <dbReference type="Proteomes" id="UP001595826"/>
    </source>
</evidence>
<sequence>MKVLIITYYWPPAGGSGVQRWLKFVKYLQEFNIEPIVYTVDNANYPKTDKTLLSEIPEGTKVLKQPIWEPTDLLFWKGKSKQKKDISNSTNSGFLSFIRGNFFIPDPKIFWVKNSVTYLSNYLKKNNIDAIISTGPPHSMHLIALKLKIKYNIKWIADFRDPWSDLYYQKEFKQLSFAKKKNLKLENTVFKNADCILTVSKFLQKEFQKKASRVEVITNGFDNEVIENEEITLDKKFTISYIGLLPKQSNPNLFFRVLKNLCNKNADFKNDLQLKFIGDISDEVKKEIKSISLESNTIFEGYVSHQKAIEYQKKAQVLLLLIPNIEKSEGILTGKLFEYLTANRPILAMSSSKGDLSEILNNTNTGKVFSYTDELLLSNEVLRLYNNYKKGNLKVDAKNIDQYHRKNLTKQLSELLKSLNS</sequence>
<dbReference type="PANTHER" id="PTHR45947:SF3">
    <property type="entry name" value="SULFOQUINOVOSYL TRANSFERASE SQD2"/>
    <property type="match status" value="1"/>
</dbReference>
<proteinExistence type="predicted"/>
<dbReference type="InterPro" id="IPR050194">
    <property type="entry name" value="Glycosyltransferase_grp1"/>
</dbReference>
<dbReference type="InterPro" id="IPR028098">
    <property type="entry name" value="Glyco_trans_4-like_N"/>
</dbReference>
<name>A0ABV8RED7_9FLAO</name>
<protein>
    <submittedName>
        <fullName evidence="2">Glycosyltransferase family 4 protein</fullName>
    </submittedName>
</protein>
<keyword evidence="3" id="KW-1185">Reference proteome</keyword>
<dbReference type="PANTHER" id="PTHR45947">
    <property type="entry name" value="SULFOQUINOVOSYL TRANSFERASE SQD2"/>
    <property type="match status" value="1"/>
</dbReference>
<dbReference type="Pfam" id="PF13692">
    <property type="entry name" value="Glyco_trans_1_4"/>
    <property type="match status" value="1"/>
</dbReference>
<gene>
    <name evidence="2" type="ORF">ACFOWD_13030</name>
</gene>
<reference evidence="3" key="1">
    <citation type="journal article" date="2019" name="Int. J. Syst. Evol. Microbiol.">
        <title>The Global Catalogue of Microorganisms (GCM) 10K type strain sequencing project: providing services to taxonomists for standard genome sequencing and annotation.</title>
        <authorList>
            <consortium name="The Broad Institute Genomics Platform"/>
            <consortium name="The Broad Institute Genome Sequencing Center for Infectious Disease"/>
            <person name="Wu L."/>
            <person name="Ma J."/>
        </authorList>
    </citation>
    <scope>NUCLEOTIDE SEQUENCE [LARGE SCALE GENOMIC DNA]</scope>
    <source>
        <strain evidence="3">CECT 8655</strain>
    </source>
</reference>
<dbReference type="Gene3D" id="3.40.50.2000">
    <property type="entry name" value="Glycogen Phosphorylase B"/>
    <property type="match status" value="2"/>
</dbReference>
<accession>A0ABV8RED7</accession>